<keyword evidence="2" id="KW-1185">Reference proteome</keyword>
<dbReference type="Proteomes" id="UP001211065">
    <property type="component" value="Unassembled WGS sequence"/>
</dbReference>
<proteinExistence type="predicted"/>
<gene>
    <name evidence="1" type="ORF">HK099_002757</name>
</gene>
<dbReference type="AlphaFoldDB" id="A0AAD5XWK5"/>
<reference evidence="1" key="1">
    <citation type="submission" date="2020-05" db="EMBL/GenBank/DDBJ databases">
        <title>Phylogenomic resolution of chytrid fungi.</title>
        <authorList>
            <person name="Stajich J.E."/>
            <person name="Amses K."/>
            <person name="Simmons R."/>
            <person name="Seto K."/>
            <person name="Myers J."/>
            <person name="Bonds A."/>
            <person name="Quandt C.A."/>
            <person name="Barry K."/>
            <person name="Liu P."/>
            <person name="Grigoriev I."/>
            <person name="Longcore J.E."/>
            <person name="James T.Y."/>
        </authorList>
    </citation>
    <scope>NUCLEOTIDE SEQUENCE</scope>
    <source>
        <strain evidence="1">JEL0476</strain>
    </source>
</reference>
<name>A0AAD5XWK5_9FUNG</name>
<comment type="caution">
    <text evidence="1">The sequence shown here is derived from an EMBL/GenBank/DDBJ whole genome shotgun (WGS) entry which is preliminary data.</text>
</comment>
<evidence type="ECO:0000313" key="1">
    <source>
        <dbReference type="EMBL" id="KAJ3222056.1"/>
    </source>
</evidence>
<protein>
    <submittedName>
        <fullName evidence="1">Uncharacterized protein</fullName>
    </submittedName>
</protein>
<accession>A0AAD5XWK5</accession>
<sequence>MLFDKQLHSKNILYVANNPELPSKFRNEMFDILSNKDTMKYLSVYPDMKFLLNDIEVRHQRNISHQSANYVMLVEEGHKRPLVKGKTKFDENGFPLEVDHFTLIGVIGLPR</sequence>
<organism evidence="1 2">
    <name type="scientific">Clydaea vesicula</name>
    <dbReference type="NCBI Taxonomy" id="447962"/>
    <lineage>
        <taxon>Eukaryota</taxon>
        <taxon>Fungi</taxon>
        <taxon>Fungi incertae sedis</taxon>
        <taxon>Chytridiomycota</taxon>
        <taxon>Chytridiomycota incertae sedis</taxon>
        <taxon>Chytridiomycetes</taxon>
        <taxon>Lobulomycetales</taxon>
        <taxon>Lobulomycetaceae</taxon>
        <taxon>Clydaea</taxon>
    </lineage>
</organism>
<evidence type="ECO:0000313" key="2">
    <source>
        <dbReference type="Proteomes" id="UP001211065"/>
    </source>
</evidence>
<dbReference type="EMBL" id="JADGJW010000194">
    <property type="protein sequence ID" value="KAJ3222056.1"/>
    <property type="molecule type" value="Genomic_DNA"/>
</dbReference>